<keyword evidence="8" id="KW-1133">Transmembrane helix</keyword>
<feature type="domain" description="Proteasome adapter and scaffold protein ECM29 HEAT-repeat" evidence="12">
    <location>
        <begin position="1935"/>
        <end position="2094"/>
    </location>
</feature>
<dbReference type="CDD" id="cd00042">
    <property type="entry name" value="CY"/>
    <property type="match status" value="1"/>
</dbReference>
<dbReference type="InterPro" id="IPR016024">
    <property type="entry name" value="ARM-type_fold"/>
</dbReference>
<protein>
    <submittedName>
        <fullName evidence="13">Uncharacterized protein</fullName>
    </submittedName>
</protein>
<dbReference type="Proteomes" id="UP000289738">
    <property type="component" value="Chromosome B03"/>
</dbReference>
<feature type="coiled-coil region" evidence="7">
    <location>
        <begin position="552"/>
        <end position="579"/>
    </location>
</feature>
<dbReference type="Gene3D" id="3.10.450.10">
    <property type="match status" value="1"/>
</dbReference>
<keyword evidence="7" id="KW-0175">Coiled coil</keyword>
<dbReference type="Gene3D" id="1.25.10.10">
    <property type="entry name" value="Leucine-rich Repeat Variant"/>
    <property type="match status" value="3"/>
</dbReference>
<keyword evidence="2" id="KW-0963">Cytoplasm</keyword>
<evidence type="ECO:0000259" key="9">
    <source>
        <dbReference type="Pfam" id="PF00031"/>
    </source>
</evidence>
<dbReference type="GO" id="GO:0000502">
    <property type="term" value="C:proteasome complex"/>
    <property type="evidence" value="ECO:0007669"/>
    <property type="project" value="UniProtKB-KW"/>
</dbReference>
<dbReference type="STRING" id="3818.A0A445A9S9"/>
<evidence type="ECO:0000256" key="7">
    <source>
        <dbReference type="SAM" id="Coils"/>
    </source>
</evidence>
<organism evidence="13 14">
    <name type="scientific">Arachis hypogaea</name>
    <name type="common">Peanut</name>
    <dbReference type="NCBI Taxonomy" id="3818"/>
    <lineage>
        <taxon>Eukaryota</taxon>
        <taxon>Viridiplantae</taxon>
        <taxon>Streptophyta</taxon>
        <taxon>Embryophyta</taxon>
        <taxon>Tracheophyta</taxon>
        <taxon>Spermatophyta</taxon>
        <taxon>Magnoliopsida</taxon>
        <taxon>eudicotyledons</taxon>
        <taxon>Gunneridae</taxon>
        <taxon>Pentapetalae</taxon>
        <taxon>rosids</taxon>
        <taxon>fabids</taxon>
        <taxon>Fabales</taxon>
        <taxon>Fabaceae</taxon>
        <taxon>Papilionoideae</taxon>
        <taxon>50 kb inversion clade</taxon>
        <taxon>dalbergioids sensu lato</taxon>
        <taxon>Dalbergieae</taxon>
        <taxon>Pterocarpus clade</taxon>
        <taxon>Arachis</taxon>
    </lineage>
</organism>
<evidence type="ECO:0000259" key="10">
    <source>
        <dbReference type="Pfam" id="PF13001"/>
    </source>
</evidence>
<keyword evidence="14" id="KW-1185">Reference proteome</keyword>
<keyword evidence="6" id="KW-0647">Proteasome</keyword>
<dbReference type="GO" id="GO:0036503">
    <property type="term" value="P:ERAD pathway"/>
    <property type="evidence" value="ECO:0007669"/>
    <property type="project" value="TreeGrafter"/>
</dbReference>
<proteinExistence type="predicted"/>
<accession>A0A445A9S9</accession>
<comment type="caution">
    <text evidence="13">The sequence shown here is derived from an EMBL/GenBank/DDBJ whole genome shotgun (WGS) entry which is preliminary data.</text>
</comment>
<dbReference type="SUPFAM" id="SSF54403">
    <property type="entry name" value="Cystatin/monellin"/>
    <property type="match status" value="1"/>
</dbReference>
<dbReference type="InterPro" id="IPR000010">
    <property type="entry name" value="Cystatin_dom"/>
</dbReference>
<dbReference type="PANTHER" id="PTHR23346:SF19">
    <property type="entry name" value="PROTEASOME ADAPTER AND SCAFFOLD PROTEIN ECM29"/>
    <property type="match status" value="1"/>
</dbReference>
<evidence type="ECO:0000259" key="11">
    <source>
        <dbReference type="Pfam" id="PF23702"/>
    </source>
</evidence>
<dbReference type="GO" id="GO:0043248">
    <property type="term" value="P:proteasome assembly"/>
    <property type="evidence" value="ECO:0007669"/>
    <property type="project" value="InterPro"/>
</dbReference>
<name>A0A445A9S9_ARAHY</name>
<feature type="transmembrane region" description="Helical" evidence="8">
    <location>
        <begin position="420"/>
        <end position="439"/>
    </location>
</feature>
<evidence type="ECO:0000313" key="14">
    <source>
        <dbReference type="Proteomes" id="UP000289738"/>
    </source>
</evidence>
<dbReference type="Pfam" id="PF00031">
    <property type="entry name" value="Cystatin"/>
    <property type="match status" value="1"/>
</dbReference>
<feature type="domain" description="Proteasome component Ecm29 N-terminal" evidence="10">
    <location>
        <begin position="730"/>
        <end position="1187"/>
    </location>
</feature>
<evidence type="ECO:0000256" key="3">
    <source>
        <dbReference type="ARBA" id="ARBA00022690"/>
    </source>
</evidence>
<evidence type="ECO:0000313" key="13">
    <source>
        <dbReference type="EMBL" id="RYR23072.1"/>
    </source>
</evidence>
<dbReference type="GO" id="GO:0005634">
    <property type="term" value="C:nucleus"/>
    <property type="evidence" value="ECO:0007669"/>
    <property type="project" value="TreeGrafter"/>
</dbReference>
<evidence type="ECO:0000256" key="8">
    <source>
        <dbReference type="SAM" id="Phobius"/>
    </source>
</evidence>
<evidence type="ECO:0000259" key="12">
    <source>
        <dbReference type="Pfam" id="PF24492"/>
    </source>
</evidence>
<dbReference type="InterPro" id="IPR011989">
    <property type="entry name" value="ARM-like"/>
</dbReference>
<dbReference type="SUPFAM" id="SSF48371">
    <property type="entry name" value="ARM repeat"/>
    <property type="match status" value="2"/>
</dbReference>
<gene>
    <name evidence="13" type="ORF">Ahy_B03g068340</name>
</gene>
<dbReference type="EMBL" id="SDMP01000013">
    <property type="protein sequence ID" value="RYR23072.1"/>
    <property type="molecule type" value="Genomic_DNA"/>
</dbReference>
<keyword evidence="8" id="KW-0812">Transmembrane</keyword>
<feature type="domain" description="ECM29 ARM-like repeats" evidence="11">
    <location>
        <begin position="1267"/>
        <end position="1395"/>
    </location>
</feature>
<dbReference type="Pfam" id="PF13001">
    <property type="entry name" value="ECM29_N"/>
    <property type="match status" value="1"/>
</dbReference>
<keyword evidence="3" id="KW-0646">Protease inhibitor</keyword>
<evidence type="ECO:0000256" key="5">
    <source>
        <dbReference type="ARBA" id="ARBA00022737"/>
    </source>
</evidence>
<dbReference type="Pfam" id="PF08637">
    <property type="entry name" value="NCA2"/>
    <property type="match status" value="1"/>
</dbReference>
<dbReference type="InterPro" id="IPR046350">
    <property type="entry name" value="Cystatin_sf"/>
</dbReference>
<evidence type="ECO:0000256" key="2">
    <source>
        <dbReference type="ARBA" id="ARBA00022490"/>
    </source>
</evidence>
<dbReference type="GO" id="GO:0004869">
    <property type="term" value="F:cysteine-type endopeptidase inhibitor activity"/>
    <property type="evidence" value="ECO:0007669"/>
    <property type="project" value="UniProtKB-KW"/>
</dbReference>
<dbReference type="PANTHER" id="PTHR23346">
    <property type="entry name" value="TRANSLATIONAL ACTIVATOR GCN1-RELATED"/>
    <property type="match status" value="1"/>
</dbReference>
<dbReference type="GO" id="GO:0060090">
    <property type="term" value="F:molecular adaptor activity"/>
    <property type="evidence" value="ECO:0007669"/>
    <property type="project" value="InterPro"/>
</dbReference>
<evidence type="ECO:0000256" key="6">
    <source>
        <dbReference type="ARBA" id="ARBA00022942"/>
    </source>
</evidence>
<sequence>MPLLRKQASVTKLEKAAYVRLYSYHRWSHHKPLTLFSAVTLTSLASPPWILPPSLQTRDLFRCHHWFSFTPSGATTVPCLDSQNSIEIQNLAHFALEEHNKKSNSSLELVRVISAKEQQHCNRREELAAQLPMAETESTETSNVAIVSLYSNYLRNRLRAFYPFHPSNLLRFLSNLAAPFRSIHHRQCIPLPLPSNFRDSSMIIKESRVHGVLEDILEHVLLNLHSIEKNLQFWQSKSEKSDASKAYFMVFERGPSAFINETAKLLCGNAAQGSLVQNLCQTASVYIHERLTVLSSLRYALATFLAQFYVEVDKIGEELVKDPQHKLPSLLVRLNEMFSILESSIGHLHAAHQTDSSVDGSYSIPLLFKKLPEINQEDSQWTDCEIRDAINSIYQNLQKLDSYISVLVTNHRKPRKITQYWIGYTCGAIGLSACSIWLLRHSSLMGSSDLDNWVQKAKDSTVGFYKDHVEQPILSIKDDLFETFKKQSIMDPAELELTSDKLHRMLLAFSERAKGQKFPENASDQEMLEIVMSRYEKEIRHPIQNLIGGELAEALLIQIQKLKLDIETAMLELDQILRANEINFAILAALPAFILSLLLIMLVRAWLKQDKKAEGRGRIARIQRRLVVIEVEKRIMQYQNFVEQGSEKDAQCMFGLVLYSLNSLLREDLIDLARPGLQTGYKLTVTSRMKRDYDCIVPISKDMAEPAPPSSSKVSSMVAGKSDAEVEELLDRMLTRLALCDDSKLEPLLSKLLPLCISSLSSNSAAVRNKVLEILSHVNKRVKLQPDIGLPLSELWELYSESGATPIIRNFCIVYIEMAFQREKEDLAPILLVNISKLPLQHQEIILRIIVKVIGECHSSQIGDEVAAKYKKVNNSQDRDLFIEFCLHTIGGYPGLSFGQANRVTGKQQLQKDEILLRKLGILNIIQAMDLPPELAYPLYVVASPVVKRGEELLKKKASGANLDDLNLINRLFLLFNGTSGAENVDSESRVSPASPALKAKLMSIFCRSIAAANSFPSALQCIFGCIYGNDTTSRLKQLGMEFTAKIDQLKLMGPVILSGIMKSLDNYSSSEADASAREVKTYAFQAIGLLAQRMPHLFREKIDMAAHLFHALKAESQSLRHVVQEATISLAAAYKGAPIAVIRDLETLLLTNYQMEESEVRFCVVRWATSLFDFEHCPSRYICMLGASDTKLDIREMSLEGLHLHKSESPVSGLKYPKLQMMLDYILQQQPKLLKSTEIGDQNLIFPSNTYVAMIKFLLKCFESELEQRKSSDKSSEFLSSVKTFCLLLEHSMSFEGSVDLHVNASKALLIIGSHMPEVLASHYAPKVSWLKQLLSHVDWDTREFVARLLGIVSSGLPVATSSAIVSELTSLFSQTHKSRFETQHGALCAIGYISADILCRTPSMPELLLQNTLRCLVDVVKSETSALAAVAMQALGHIGLRVSIPPLDDSNSDGILTTLHDKLSKIISGDDTKAIQKIAISIGHICVKETSSTQLDLALNLIFGLSRSKVEDVLFAAGEALSFLWGGVPVTADIILKTNYTSLSMASNFLMGDLNSSVSNQDPNRQSEYNKDYHASVRDAITKKLFDALLYSSRKEERCAGTVWLVSLIKYCGHHPTIQRMLPEIQEAFSHLLGEQNELTQELASQGMSIVYDLGDESMKKSLVNALVTTLTGSGKRKRAIKLVEDTEVFQEGALGESASGGKLNTYKELCNLANEMGQPDLIYKFMDLANYQASLNSKRGAAFGFSKIAKQAGDALKPHLRSLIPRLVRYQYDPDKNVQDAMVHIWKSLVADSKKTIDENLDLIIDDLLVQCGSRLWRSREASCLALADIIQGRKFYEVEKHLKGLWTVAFRAMDDIKETVRISGERLCRAITTLTTRLCDVSLTDTSDAHKAMNIVLPFLLTEGILSKVDSVRKASIGVVMKLTKHAGTAIRPHMADLVCCMLESLSSLEDQGLNYVELHAANVGIQSDKLENLRISIAKGSLMWETLDLCIRVIDAESLNTLIPRLAHLVRSGVGLNTRVGVANFITLLLESVGVDIKPYANMLVRLLFPVVKEEKSITAKRAFASACAKVLKYVPVSQAQKLIEDTAALHAGDKNSQIACAYLLKSYSSVAADVVGGYHAVIIPVVFLSRFEDDKSISNIFEELWEEYTSEIVFLICEGMSSSSWASKRKSAQAICRLSEVLGDSLSSHHEVLLQSLMKEIPGRLWEGKEVLLLALGALSTSCHKAISAEGSAPSIAILNVVSSACSKKAKKYREAAFSALEQVIKAFGNPDFFNMVFPLLFDMTKSAPAKSGQQPLADSDGVEEIFVPHTKLVECLTSCIHVANINDILENQENLMLLYAAFLSPEHKWTVKTTAFLSIKELCSRLHNVIKDSSGSHDITRVASLVQEIFHSTSPKILHCISTVKIAQVHVSASECLLEVLKLSMEVPTVSAIDEGFKDELLHQYEIEKNEEAKSLLRKCLNILQDWKH</sequence>
<keyword evidence="4" id="KW-0789">Thiol protease inhibitor</keyword>
<dbReference type="InterPro" id="IPR024372">
    <property type="entry name" value="Ecm29_N"/>
</dbReference>
<keyword evidence="8" id="KW-0472">Membrane</keyword>
<dbReference type="Pfam" id="PF24492">
    <property type="entry name" value="HEAT_ECM29"/>
    <property type="match status" value="1"/>
</dbReference>
<comment type="subcellular location">
    <subcellularLocation>
        <location evidence="1">Cytoplasm</location>
    </subcellularLocation>
</comment>
<keyword evidence="5" id="KW-0677">Repeat</keyword>
<dbReference type="GO" id="GO:0005737">
    <property type="term" value="C:cytoplasm"/>
    <property type="evidence" value="ECO:0007669"/>
    <property type="project" value="UniProtKB-SubCell"/>
</dbReference>
<feature type="domain" description="Cystatin" evidence="9">
    <location>
        <begin position="83"/>
        <end position="118"/>
    </location>
</feature>
<reference evidence="13 14" key="1">
    <citation type="submission" date="2019-01" db="EMBL/GenBank/DDBJ databases">
        <title>Sequencing of cultivated peanut Arachis hypogaea provides insights into genome evolution and oil improvement.</title>
        <authorList>
            <person name="Chen X."/>
        </authorList>
    </citation>
    <scope>NUCLEOTIDE SEQUENCE [LARGE SCALE GENOMIC DNA]</scope>
    <source>
        <strain evidence="14">cv. Fuhuasheng</strain>
        <tissue evidence="13">Leaves</tissue>
    </source>
</reference>
<dbReference type="InterPro" id="IPR055444">
    <property type="entry name" value="ARM_ECM29"/>
</dbReference>
<dbReference type="InterPro" id="IPR013946">
    <property type="entry name" value="NCA2-like"/>
</dbReference>
<dbReference type="Pfam" id="PF23702">
    <property type="entry name" value="ARM_ECM29"/>
    <property type="match status" value="1"/>
</dbReference>
<feature type="transmembrane region" description="Helical" evidence="8">
    <location>
        <begin position="584"/>
        <end position="607"/>
    </location>
</feature>
<dbReference type="InterPro" id="IPR055443">
    <property type="entry name" value="HEAT_ECM29"/>
</dbReference>
<evidence type="ECO:0000256" key="1">
    <source>
        <dbReference type="ARBA" id="ARBA00004496"/>
    </source>
</evidence>
<evidence type="ECO:0000256" key="4">
    <source>
        <dbReference type="ARBA" id="ARBA00022704"/>
    </source>
</evidence>
<dbReference type="Pfam" id="PF23731">
    <property type="entry name" value="ARM_ECM29_C"/>
    <property type="match status" value="1"/>
</dbReference>